<feature type="compositionally biased region" description="Basic and acidic residues" evidence="1">
    <location>
        <begin position="104"/>
        <end position="119"/>
    </location>
</feature>
<gene>
    <name evidence="2" type="ORF">SAMN05421854_101500</name>
</gene>
<evidence type="ECO:0000313" key="3">
    <source>
        <dbReference type="Proteomes" id="UP000199137"/>
    </source>
</evidence>
<proteinExistence type="predicted"/>
<dbReference type="AlphaFoldDB" id="A0A1I5E521"/>
<feature type="region of interest" description="Disordered" evidence="1">
    <location>
        <begin position="63"/>
        <end position="119"/>
    </location>
</feature>
<feature type="compositionally biased region" description="Basic residues" evidence="1">
    <location>
        <begin position="384"/>
        <end position="394"/>
    </location>
</feature>
<feature type="region of interest" description="Disordered" evidence="1">
    <location>
        <begin position="297"/>
        <end position="317"/>
    </location>
</feature>
<sequence length="404" mass="43186">MPPPHRPDPARPARRRFDPHRPRRADATVAGQVQGSRAGQVSILIGLGGPMPLASRPVTCSRRVSFDPHRPRRADATTAAELPGRPGGAVSILIGPGGPMPLRRGRDCAPRKTSFDPHRPRRADATAVLLGDVPQSCVGFDPHRPRRADATVFVRHERPRVGGVSILIGLGGPMPPGAEDERLVRLRVSILIGPGGPMPLPQRADHCGLRAVVSILIGPGGPMPRADRNRQPPPTLDCFDPHRPRRADATAPATPRPRRDPPVSILIGPGGPMPRVRACPPRDRTGTVSILIGPGGPMPLSASAKARSPARSFDPHRPRRADATLRELGILGRQRRLVLCSLPTCPGSGLEPGGVSHDASGSEVAVRTRAGRCGLPVGSVRGEQRRRKTRRVTGRRGCCRDRGR</sequence>
<protein>
    <submittedName>
        <fullName evidence="2">Uncharacterized protein</fullName>
    </submittedName>
</protein>
<dbReference type="Proteomes" id="UP000199137">
    <property type="component" value="Unassembled WGS sequence"/>
</dbReference>
<evidence type="ECO:0000313" key="2">
    <source>
        <dbReference type="EMBL" id="SFO06562.1"/>
    </source>
</evidence>
<dbReference type="EMBL" id="FOWC01000001">
    <property type="protein sequence ID" value="SFO06562.1"/>
    <property type="molecule type" value="Genomic_DNA"/>
</dbReference>
<dbReference type="STRING" id="112413.SAMN05421854_101500"/>
<feature type="compositionally biased region" description="Basic and acidic residues" evidence="1">
    <location>
        <begin position="1"/>
        <end position="26"/>
    </location>
</feature>
<name>A0A1I5E521_9PSEU</name>
<accession>A0A1I5E521</accession>
<organism evidence="2 3">
    <name type="scientific">Amycolatopsis rubida</name>
    <dbReference type="NCBI Taxonomy" id="112413"/>
    <lineage>
        <taxon>Bacteria</taxon>
        <taxon>Bacillati</taxon>
        <taxon>Actinomycetota</taxon>
        <taxon>Actinomycetes</taxon>
        <taxon>Pseudonocardiales</taxon>
        <taxon>Pseudonocardiaceae</taxon>
        <taxon>Amycolatopsis</taxon>
    </lineage>
</organism>
<feature type="region of interest" description="Disordered" evidence="1">
    <location>
        <begin position="219"/>
        <end position="282"/>
    </location>
</feature>
<feature type="region of interest" description="Disordered" evidence="1">
    <location>
        <begin position="381"/>
        <end position="404"/>
    </location>
</feature>
<evidence type="ECO:0000256" key="1">
    <source>
        <dbReference type="SAM" id="MobiDB-lite"/>
    </source>
</evidence>
<feature type="compositionally biased region" description="Basic and acidic residues" evidence="1">
    <location>
        <begin position="239"/>
        <end position="248"/>
    </location>
</feature>
<reference evidence="2 3" key="1">
    <citation type="submission" date="2016-10" db="EMBL/GenBank/DDBJ databases">
        <authorList>
            <person name="de Groot N.N."/>
        </authorList>
    </citation>
    <scope>NUCLEOTIDE SEQUENCE [LARGE SCALE GENOMIC DNA]</scope>
    <source>
        <strain evidence="2 3">DSM 44637</strain>
    </source>
</reference>
<feature type="region of interest" description="Disordered" evidence="1">
    <location>
        <begin position="1"/>
        <end position="35"/>
    </location>
</feature>
<feature type="compositionally biased region" description="Basic and acidic residues" evidence="1">
    <location>
        <begin position="64"/>
        <end position="75"/>
    </location>
</feature>
<feature type="compositionally biased region" description="Low complexity" evidence="1">
    <location>
        <begin position="301"/>
        <end position="312"/>
    </location>
</feature>